<evidence type="ECO:0000313" key="1">
    <source>
        <dbReference type="EMBL" id="MBW8483709.1"/>
    </source>
</evidence>
<dbReference type="Pfam" id="PF19402">
    <property type="entry name" value="RamS"/>
    <property type="match status" value="1"/>
</dbReference>
<dbReference type="InterPro" id="IPR045825">
    <property type="entry name" value="RamS"/>
</dbReference>
<dbReference type="RefSeq" id="WP_220166923.1">
    <property type="nucleotide sequence ID" value="NZ_JAIBOA010000008.1"/>
</dbReference>
<dbReference type="Proteomes" id="UP000774570">
    <property type="component" value="Unassembled WGS sequence"/>
</dbReference>
<gene>
    <name evidence="1" type="ORF">K1Y72_15080</name>
</gene>
<dbReference type="NCBIfam" id="NF033212">
    <property type="entry name" value="SapB_AmfS_lanti"/>
    <property type="match status" value="1"/>
</dbReference>
<sequence>MVLLDLQGMQAPGGGGGHGGGGGGSSLTVLSCASQTPSNLSVALCH</sequence>
<keyword evidence="2" id="KW-1185">Reference proteome</keyword>
<evidence type="ECO:0000313" key="2">
    <source>
        <dbReference type="Proteomes" id="UP000774570"/>
    </source>
</evidence>
<reference evidence="1 2" key="1">
    <citation type="submission" date="2021-07" db="EMBL/GenBank/DDBJ databases">
        <title>Actinomadura sp. PM05-2 isolated from lichen.</title>
        <authorList>
            <person name="Somphong A."/>
            <person name="Phongsopitanun W."/>
            <person name="Tanasupawat S."/>
            <person name="Peongsungnone V."/>
        </authorList>
    </citation>
    <scope>NUCLEOTIDE SEQUENCE [LARGE SCALE GENOMIC DNA]</scope>
    <source>
        <strain evidence="1 2">PM05-2</strain>
    </source>
</reference>
<dbReference type="EMBL" id="JAIBOA010000008">
    <property type="protein sequence ID" value="MBW8483709.1"/>
    <property type="molecule type" value="Genomic_DNA"/>
</dbReference>
<comment type="caution">
    <text evidence="1">The sequence shown here is derived from an EMBL/GenBank/DDBJ whole genome shotgun (WGS) entry which is preliminary data.</text>
</comment>
<proteinExistence type="predicted"/>
<protein>
    <submittedName>
        <fullName evidence="1">SapB/AmfS family lanthipeptide</fullName>
    </submittedName>
</protein>
<accession>A0ABS7FTH6</accession>
<name>A0ABS7FTH6_9ACTN</name>
<organism evidence="1 2">
    <name type="scientific">Actinomadura parmotrematis</name>
    <dbReference type="NCBI Taxonomy" id="2864039"/>
    <lineage>
        <taxon>Bacteria</taxon>
        <taxon>Bacillati</taxon>
        <taxon>Actinomycetota</taxon>
        <taxon>Actinomycetes</taxon>
        <taxon>Streptosporangiales</taxon>
        <taxon>Thermomonosporaceae</taxon>
        <taxon>Actinomadura</taxon>
    </lineage>
</organism>